<dbReference type="SUPFAM" id="SSF55681">
    <property type="entry name" value="Class II aaRS and biotin synthetases"/>
    <property type="match status" value="1"/>
</dbReference>
<evidence type="ECO:0000313" key="17">
    <source>
        <dbReference type="EMBL" id="KAH3669578.1"/>
    </source>
</evidence>
<organism evidence="17 18">
    <name type="scientific">Ogataea polymorpha</name>
    <dbReference type="NCBI Taxonomy" id="460523"/>
    <lineage>
        <taxon>Eukaryota</taxon>
        <taxon>Fungi</taxon>
        <taxon>Dikarya</taxon>
        <taxon>Ascomycota</taxon>
        <taxon>Saccharomycotina</taxon>
        <taxon>Pichiomycetes</taxon>
        <taxon>Pichiales</taxon>
        <taxon>Pichiaceae</taxon>
        <taxon>Ogataea</taxon>
    </lineage>
</organism>
<evidence type="ECO:0000256" key="5">
    <source>
        <dbReference type="ARBA" id="ARBA00022777"/>
    </source>
</evidence>
<dbReference type="Pfam" id="PF12745">
    <property type="entry name" value="HGTP_anticodon2"/>
    <property type="match status" value="1"/>
</dbReference>
<dbReference type="Gene3D" id="1.10.510.10">
    <property type="entry name" value="Transferase(Phosphotransferase) domain 1"/>
    <property type="match status" value="2"/>
</dbReference>
<feature type="binding site" evidence="11">
    <location>
        <begin position="624"/>
        <end position="632"/>
    </location>
    <ligand>
        <name>ATP</name>
        <dbReference type="ChEBI" id="CHEBI:30616"/>
    </ligand>
</feature>
<dbReference type="GO" id="GO:0005524">
    <property type="term" value="F:ATP binding"/>
    <property type="evidence" value="ECO:0007669"/>
    <property type="project" value="UniProtKB-UniRule"/>
</dbReference>
<dbReference type="InterPro" id="IPR006575">
    <property type="entry name" value="RWD_dom"/>
</dbReference>
<keyword evidence="2" id="KW-0723">Serine/threonine-protein kinase</keyword>
<dbReference type="FunFam" id="3.30.200.20:FF:000379">
    <property type="entry name" value="eIF-2-alpha kinase GCN2"/>
    <property type="match status" value="1"/>
</dbReference>
<dbReference type="Pfam" id="PF00069">
    <property type="entry name" value="Pkinase"/>
    <property type="match status" value="3"/>
</dbReference>
<dbReference type="InterPro" id="IPR016135">
    <property type="entry name" value="UBQ-conjugating_enzyme/RWD"/>
</dbReference>
<dbReference type="GO" id="GO:0005634">
    <property type="term" value="C:nucleus"/>
    <property type="evidence" value="ECO:0007669"/>
    <property type="project" value="TreeGrafter"/>
</dbReference>
<dbReference type="PIRSF" id="PIRSF000660">
    <property type="entry name" value="Ser/Thr_PK_GCN2"/>
    <property type="match status" value="1"/>
</dbReference>
<dbReference type="CDD" id="cd14046">
    <property type="entry name" value="STKc_EIF2AK4_GCN2_rpt2"/>
    <property type="match status" value="1"/>
</dbReference>
<feature type="domain" description="Protein kinase" evidence="15">
    <location>
        <begin position="618"/>
        <end position="972"/>
    </location>
</feature>
<dbReference type="SMART" id="SM00591">
    <property type="entry name" value="RWD"/>
    <property type="match status" value="1"/>
</dbReference>
<comment type="caution">
    <text evidence="17">The sequence shown here is derived from an EMBL/GenBank/DDBJ whole genome shotgun (WGS) entry which is preliminary data.</text>
</comment>
<keyword evidence="18" id="KW-1185">Reference proteome</keyword>
<evidence type="ECO:0000256" key="12">
    <source>
        <dbReference type="PROSITE-ProRule" id="PRU10141"/>
    </source>
</evidence>
<feature type="domain" description="Protein kinase" evidence="15">
    <location>
        <begin position="265"/>
        <end position="551"/>
    </location>
</feature>
<dbReference type="PANTHER" id="PTHR11042:SF136">
    <property type="entry name" value="EIF-2-ALPHA KINASE GCN2"/>
    <property type="match status" value="1"/>
</dbReference>
<dbReference type="Gene3D" id="3.30.200.20">
    <property type="entry name" value="Phosphorylase Kinase, domain 1"/>
    <property type="match status" value="1"/>
</dbReference>
<protein>
    <recommendedName>
        <fullName evidence="1">non-specific serine/threonine protein kinase</fullName>
        <ecNumber evidence="1">2.7.11.1</ecNumber>
    </recommendedName>
</protein>
<sequence length="1631" mass="186575">MNEYYDTQIEELEVLKAIYADDLEDKTPQQSAWSQKPCPKFEITLRSDTNSDPILTLVLKIEFTATYPQTLPLVSFGRSQNILSSQLSFLRTEIDKIMKQEKGGPMVYSVTTCILDHLNEFQTRARTGTLEEERLRRLEKEKELMEQQEKEQRQKIELEREKEQELLDQMVATELKRRSNKSVSEAQTSSPTLKENILSLESAVHSSMDERIFVFDKTIETHLDYYKLNFRAVSGFVPIEPIGLLKDCSQQYLVKPHIHKDSPAYGLIQDLTKGKNKLQFLFTEIDLSNPFWRSSQGKKLIFSLEKELQAVTNLRHDNIDRVFAFNIEKFEMTSSGDVSLQNSAAKKVSKKVSMDEERFDVWKIAILTSYNDTLANLLSKISFININTAREWIIQLLESLEYLHKQGMIHKCLNLDAIQVCPSSMGQSQVKLANVCYGYTILNMVSSYPNQGQYDDVLPFDAPGWIAPERKKNGSSLFDKPQRKTDVWDLGVIFVQLVLGFDVIYDFESPSDLLANHTELEEPIADFLKAIFDVRTRKRPDPLELLPCRFLRLNLNTVPALSIGSDFVDKQSSAQINGFSDISDAPLLSAPKNRPKRDSFNSVTAHEFKSYSRYVQDFEEVGSLGKGGFGEVVKVRNKLDGRFYAIKKIRHTEDKLAKILNEVMLLARLNHQYVVRYYAAWLEDDLSYGAVFSDSEDDEEEFETEADATSEYTRTGSQTYTDFISSSVNPELEFNISEDEESDPEEEKAFTFGTESEEEKDNAVEQRLPVSKKRSVLFIQMEYCENRTLFDLIRQGLYKDPVFYWRIMRQILEALSHIHSQGIIHRDLKPMNIFIDENQNVKVGDFGLAKNVHYLPSTNRKVLDVSESGEDLTSDIGTRLYVAVEVMNGSGAYNEKVDLYSLGVIFFEMVYHLGTSMERYTVISNLRAPEIVFPEDFDNERLATEKKIIKMLLDHNVERRPSARQLLQSGLIRVEQQDDLMKEALNALIDPSSSWHHQARSILFSQPYSYVRDLLFGDVEKSYGTADYLLHSKIVQEISKIFMRHGGIEFVDHTALLFPKNPLYDSTYKVYEVLDKAGSVLQLPYDLTLPMARLLGRRPLSIHKFFRIEDVYRSIDKDEGSGPSKFKEIDFDIVSRPNDSAELLPFYDAECIKVMSEIIAILPFLKQSNVKIILNHCNLLDTILEYCGIERPQRVIVSRILAEVGFGKTIKEVKAILKQDLNMSSTILNELVQFDFGLPIGQVRSKLHKLMMDSPHLGKVDNSLNYISKIMNYLEWFNVELNIEIRPFSGYNSAFYKGGIMFTAVYEDKFKSIICAGGRYDELISTLARNKSPRDLPRAVGLRLAWDFLFNSMKRYQDMFNNRKDTKRKFQKENLKVVWQTKKCDVLIGFFSTGILKEIAPFLLQVLWSNDISADLVNNSVTIDDMVNQAVESNVKWLLVVKAQTNMETLKGNSKSNKYKPLRLKNLEAKVDIEVDLHDLVSLLKGEQPKEIEVDTKDVLQDAEALADNRQRVVVVPNNATGANKKNNKKEKWAIVDQAAESAESLIRVLESSPIFTIEARDEVLAMISITSLNQPDEWKRKVGGVSSSTPRSFVANIYNALSKEASKGTKWAILYGGPKSGKVCIVDLQK</sequence>
<feature type="coiled-coil region" evidence="13">
    <location>
        <begin position="128"/>
        <end position="173"/>
    </location>
</feature>
<dbReference type="SUPFAM" id="SSF56112">
    <property type="entry name" value="Protein kinase-like (PK-like)"/>
    <property type="match status" value="2"/>
</dbReference>
<dbReference type="InterPro" id="IPR016255">
    <property type="entry name" value="Gcn2"/>
</dbReference>
<accession>A0A9P8PC74</accession>
<evidence type="ECO:0000256" key="10">
    <source>
        <dbReference type="PIRSR" id="PIRSR000660-1"/>
    </source>
</evidence>
<dbReference type="PROSITE" id="PS00108">
    <property type="entry name" value="PROTEIN_KINASE_ST"/>
    <property type="match status" value="1"/>
</dbReference>
<dbReference type="InterPro" id="IPR045864">
    <property type="entry name" value="aa-tRNA-synth_II/BPL/LPL"/>
</dbReference>
<dbReference type="PROSITE" id="PS50908">
    <property type="entry name" value="RWD"/>
    <property type="match status" value="1"/>
</dbReference>
<feature type="region of interest" description="Disordered" evidence="14">
    <location>
        <begin position="735"/>
        <end position="758"/>
    </location>
</feature>
<feature type="binding site" evidence="12">
    <location>
        <position position="648"/>
    </location>
    <ligand>
        <name>ATP</name>
        <dbReference type="ChEBI" id="CHEBI:30616"/>
    </ligand>
</feature>
<dbReference type="InterPro" id="IPR036621">
    <property type="entry name" value="Anticodon-bd_dom_sf"/>
</dbReference>
<dbReference type="Proteomes" id="UP000788993">
    <property type="component" value="Unassembled WGS sequence"/>
</dbReference>
<dbReference type="GO" id="GO:0009893">
    <property type="term" value="P:positive regulation of metabolic process"/>
    <property type="evidence" value="ECO:0007669"/>
    <property type="project" value="UniProtKB-ARBA"/>
</dbReference>
<feature type="binding site" evidence="11">
    <location>
        <position position="647"/>
    </location>
    <ligand>
        <name>ATP</name>
        <dbReference type="ChEBI" id="CHEBI:30616"/>
    </ligand>
</feature>
<evidence type="ECO:0000256" key="11">
    <source>
        <dbReference type="PIRSR" id="PIRSR000660-2"/>
    </source>
</evidence>
<dbReference type="Pfam" id="PF13393">
    <property type="entry name" value="tRNA-synt_His"/>
    <property type="match status" value="1"/>
</dbReference>
<name>A0A9P8PC74_9ASCO</name>
<dbReference type="Gene3D" id="3.10.110.10">
    <property type="entry name" value="Ubiquitin Conjugating Enzyme"/>
    <property type="match status" value="1"/>
</dbReference>
<dbReference type="GO" id="GO:0000077">
    <property type="term" value="P:DNA damage checkpoint signaling"/>
    <property type="evidence" value="ECO:0007669"/>
    <property type="project" value="InterPro"/>
</dbReference>
<evidence type="ECO:0000313" key="18">
    <source>
        <dbReference type="Proteomes" id="UP000788993"/>
    </source>
</evidence>
<dbReference type="GO" id="GO:0004694">
    <property type="term" value="F:eukaryotic translation initiation factor 2alpha kinase activity"/>
    <property type="evidence" value="ECO:0007669"/>
    <property type="project" value="InterPro"/>
</dbReference>
<dbReference type="InterPro" id="IPR017441">
    <property type="entry name" value="Protein_kinase_ATP_BS"/>
</dbReference>
<feature type="active site" description="Proton acceptor" evidence="10">
    <location>
        <position position="827"/>
    </location>
</feature>
<dbReference type="InterPro" id="IPR000719">
    <property type="entry name" value="Prot_kinase_dom"/>
</dbReference>
<dbReference type="PROSITE" id="PS00107">
    <property type="entry name" value="PROTEIN_KINASE_ATP"/>
    <property type="match status" value="1"/>
</dbReference>
<evidence type="ECO:0000256" key="4">
    <source>
        <dbReference type="ARBA" id="ARBA00022741"/>
    </source>
</evidence>
<evidence type="ECO:0000259" key="15">
    <source>
        <dbReference type="PROSITE" id="PS50011"/>
    </source>
</evidence>
<keyword evidence="4 11" id="KW-0547">Nucleotide-binding</keyword>
<comment type="similarity">
    <text evidence="7">Belongs to the protein kinase superfamily. Ser/Thr protein kinase family. GCN2 subfamily.</text>
</comment>
<evidence type="ECO:0000256" key="2">
    <source>
        <dbReference type="ARBA" id="ARBA00022527"/>
    </source>
</evidence>
<proteinExistence type="inferred from homology"/>
<dbReference type="Gene3D" id="3.30.930.10">
    <property type="entry name" value="Bira Bifunctional Protein, Domain 2"/>
    <property type="match status" value="1"/>
</dbReference>
<evidence type="ECO:0000256" key="1">
    <source>
        <dbReference type="ARBA" id="ARBA00012513"/>
    </source>
</evidence>
<evidence type="ECO:0000256" key="14">
    <source>
        <dbReference type="SAM" id="MobiDB-lite"/>
    </source>
</evidence>
<dbReference type="EC" id="2.7.11.1" evidence="1"/>
<keyword evidence="13" id="KW-0175">Coiled coil</keyword>
<feature type="compositionally biased region" description="Acidic residues" evidence="14">
    <location>
        <begin position="736"/>
        <end position="746"/>
    </location>
</feature>
<evidence type="ECO:0000256" key="8">
    <source>
        <dbReference type="ARBA" id="ARBA00047899"/>
    </source>
</evidence>
<dbReference type="EMBL" id="JAEUBD010000983">
    <property type="protein sequence ID" value="KAH3669578.1"/>
    <property type="molecule type" value="Genomic_DNA"/>
</dbReference>
<evidence type="ECO:0000259" key="16">
    <source>
        <dbReference type="PROSITE" id="PS50908"/>
    </source>
</evidence>
<dbReference type="CDD" id="cd14012">
    <property type="entry name" value="PK_eIF2AK_GCN2_rpt1"/>
    <property type="match status" value="1"/>
</dbReference>
<dbReference type="Gene3D" id="3.40.50.800">
    <property type="entry name" value="Anticodon-binding domain"/>
    <property type="match status" value="1"/>
</dbReference>
<evidence type="ECO:0000256" key="7">
    <source>
        <dbReference type="ARBA" id="ARBA00037982"/>
    </source>
</evidence>
<dbReference type="FunFam" id="3.10.110.10:FF:000050">
    <property type="entry name" value="eIF-2-alpha kinase GCN2"/>
    <property type="match status" value="1"/>
</dbReference>
<dbReference type="SUPFAM" id="SSF54495">
    <property type="entry name" value="UBC-like"/>
    <property type="match status" value="1"/>
</dbReference>
<reference evidence="17" key="1">
    <citation type="journal article" date="2021" name="Open Biol.">
        <title>Shared evolutionary footprints suggest mitochondrial oxidative damage underlies multiple complex I losses in fungi.</title>
        <authorList>
            <person name="Schikora-Tamarit M.A."/>
            <person name="Marcet-Houben M."/>
            <person name="Nosek J."/>
            <person name="Gabaldon T."/>
        </authorList>
    </citation>
    <scope>NUCLEOTIDE SEQUENCE</scope>
    <source>
        <strain evidence="17">NCAIM Y.01608</strain>
    </source>
</reference>
<keyword evidence="3" id="KW-0808">Transferase</keyword>
<evidence type="ECO:0000256" key="13">
    <source>
        <dbReference type="SAM" id="Coils"/>
    </source>
</evidence>
<feature type="domain" description="RWD" evidence="16">
    <location>
        <begin position="10"/>
        <end position="121"/>
    </location>
</feature>
<comment type="catalytic activity">
    <reaction evidence="9">
        <text>L-seryl-[protein] + ATP = O-phospho-L-seryl-[protein] + ADP + H(+)</text>
        <dbReference type="Rhea" id="RHEA:17989"/>
        <dbReference type="Rhea" id="RHEA-COMP:9863"/>
        <dbReference type="Rhea" id="RHEA-COMP:11604"/>
        <dbReference type="ChEBI" id="CHEBI:15378"/>
        <dbReference type="ChEBI" id="CHEBI:29999"/>
        <dbReference type="ChEBI" id="CHEBI:30616"/>
        <dbReference type="ChEBI" id="CHEBI:83421"/>
        <dbReference type="ChEBI" id="CHEBI:456216"/>
        <dbReference type="EC" id="2.7.11.1"/>
    </reaction>
</comment>
<dbReference type="Pfam" id="PF05773">
    <property type="entry name" value="RWD"/>
    <property type="match status" value="1"/>
</dbReference>
<comment type="catalytic activity">
    <reaction evidence="8">
        <text>L-threonyl-[protein] + ATP = O-phospho-L-threonyl-[protein] + ADP + H(+)</text>
        <dbReference type="Rhea" id="RHEA:46608"/>
        <dbReference type="Rhea" id="RHEA-COMP:11060"/>
        <dbReference type="Rhea" id="RHEA-COMP:11605"/>
        <dbReference type="ChEBI" id="CHEBI:15378"/>
        <dbReference type="ChEBI" id="CHEBI:30013"/>
        <dbReference type="ChEBI" id="CHEBI:30616"/>
        <dbReference type="ChEBI" id="CHEBI:61977"/>
        <dbReference type="ChEBI" id="CHEBI:456216"/>
        <dbReference type="EC" id="2.7.11.1"/>
    </reaction>
</comment>
<dbReference type="InterPro" id="IPR050339">
    <property type="entry name" value="CC_SR_Kinase"/>
</dbReference>
<dbReference type="InterPro" id="IPR011009">
    <property type="entry name" value="Kinase-like_dom_sf"/>
</dbReference>
<dbReference type="InterPro" id="IPR041715">
    <property type="entry name" value="HisRS-like_core"/>
</dbReference>
<evidence type="ECO:0000256" key="3">
    <source>
        <dbReference type="ARBA" id="ARBA00022679"/>
    </source>
</evidence>
<dbReference type="InterPro" id="IPR008271">
    <property type="entry name" value="Ser/Thr_kinase_AS"/>
</dbReference>
<keyword evidence="5" id="KW-0418">Kinase</keyword>
<dbReference type="PROSITE" id="PS50011">
    <property type="entry name" value="PROTEIN_KINASE_DOM"/>
    <property type="match status" value="2"/>
</dbReference>
<dbReference type="InterPro" id="IPR024435">
    <property type="entry name" value="HisRS-related_dom"/>
</dbReference>
<dbReference type="GO" id="GO:0005737">
    <property type="term" value="C:cytoplasm"/>
    <property type="evidence" value="ECO:0007669"/>
    <property type="project" value="TreeGrafter"/>
</dbReference>
<dbReference type="PANTHER" id="PTHR11042">
    <property type="entry name" value="EUKARYOTIC TRANSLATION INITIATION FACTOR 2-ALPHA KINASE EIF2-ALPHA KINASE -RELATED"/>
    <property type="match status" value="1"/>
</dbReference>
<dbReference type="CDD" id="cd23823">
    <property type="entry name" value="RWD_GCN2"/>
    <property type="match status" value="1"/>
</dbReference>
<dbReference type="GO" id="GO:0030447">
    <property type="term" value="P:filamentous growth"/>
    <property type="evidence" value="ECO:0007669"/>
    <property type="project" value="UniProtKB-ARBA"/>
</dbReference>
<reference evidence="17" key="2">
    <citation type="submission" date="2021-01" db="EMBL/GenBank/DDBJ databases">
        <authorList>
            <person name="Schikora-Tamarit M.A."/>
        </authorList>
    </citation>
    <scope>NUCLEOTIDE SEQUENCE</scope>
    <source>
        <strain evidence="17">NCAIM Y.01608</strain>
    </source>
</reference>
<gene>
    <name evidence="17" type="ORF">OGATHE_002390</name>
</gene>
<dbReference type="SMART" id="SM00220">
    <property type="entry name" value="S_TKc"/>
    <property type="match status" value="1"/>
</dbReference>
<evidence type="ECO:0000256" key="9">
    <source>
        <dbReference type="ARBA" id="ARBA00048679"/>
    </source>
</evidence>
<keyword evidence="6 11" id="KW-0067">ATP-binding</keyword>
<evidence type="ECO:0000256" key="6">
    <source>
        <dbReference type="ARBA" id="ARBA00022840"/>
    </source>
</evidence>